<evidence type="ECO:0008006" key="3">
    <source>
        <dbReference type="Google" id="ProtNLM"/>
    </source>
</evidence>
<proteinExistence type="predicted"/>
<dbReference type="Proteomes" id="UP001235343">
    <property type="component" value="Unassembled WGS sequence"/>
</dbReference>
<evidence type="ECO:0000313" key="1">
    <source>
        <dbReference type="EMBL" id="MDL4843088.1"/>
    </source>
</evidence>
<evidence type="ECO:0000313" key="2">
    <source>
        <dbReference type="Proteomes" id="UP001235343"/>
    </source>
</evidence>
<name>A0ABT7LB43_9BACI</name>
<dbReference type="EMBL" id="JASTZU010000063">
    <property type="protein sequence ID" value="MDL4843088.1"/>
    <property type="molecule type" value="Genomic_DNA"/>
</dbReference>
<organism evidence="1 2">
    <name type="scientific">Aquibacillus rhizosphaerae</name>
    <dbReference type="NCBI Taxonomy" id="3051431"/>
    <lineage>
        <taxon>Bacteria</taxon>
        <taxon>Bacillati</taxon>
        <taxon>Bacillota</taxon>
        <taxon>Bacilli</taxon>
        <taxon>Bacillales</taxon>
        <taxon>Bacillaceae</taxon>
        <taxon>Aquibacillus</taxon>
    </lineage>
</organism>
<reference evidence="1 2" key="1">
    <citation type="submission" date="2023-06" db="EMBL/GenBank/DDBJ databases">
        <title>Aquibacillus rhizosphaerae LR5S19.</title>
        <authorList>
            <person name="Sun J.-Q."/>
        </authorList>
    </citation>
    <scope>NUCLEOTIDE SEQUENCE [LARGE SCALE GENOMIC DNA]</scope>
    <source>
        <strain evidence="1 2">LR5S19</strain>
    </source>
</reference>
<sequence>MEEIEEQRFCNQCRRKTNHIVSEDALAIVYKCKECNSEEEVVKTFF</sequence>
<comment type="caution">
    <text evidence="1">The sequence shown here is derived from an EMBL/GenBank/DDBJ whole genome shotgun (WGS) entry which is preliminary data.</text>
</comment>
<accession>A0ABT7LB43</accession>
<dbReference type="RefSeq" id="WP_285934380.1">
    <property type="nucleotide sequence ID" value="NZ_JASTZU010000063.1"/>
</dbReference>
<keyword evidence="2" id="KW-1185">Reference proteome</keyword>
<gene>
    <name evidence="1" type="ORF">QQS35_21860</name>
</gene>
<protein>
    <recommendedName>
        <fullName evidence="3">GapA-binding peptide SR1P</fullName>
    </recommendedName>
</protein>